<evidence type="ECO:0000313" key="2">
    <source>
        <dbReference type="Proteomes" id="UP000292082"/>
    </source>
</evidence>
<name>A0A4Q9NJP9_9APHY</name>
<reference evidence="1 2" key="1">
    <citation type="submission" date="2019-01" db="EMBL/GenBank/DDBJ databases">
        <title>Draft genome sequences of three monokaryotic isolates of the white-rot basidiomycete fungus Dichomitus squalens.</title>
        <authorList>
            <consortium name="DOE Joint Genome Institute"/>
            <person name="Lopez S.C."/>
            <person name="Andreopoulos B."/>
            <person name="Pangilinan J."/>
            <person name="Lipzen A."/>
            <person name="Riley R."/>
            <person name="Ahrendt S."/>
            <person name="Ng V."/>
            <person name="Barry K."/>
            <person name="Daum C."/>
            <person name="Grigoriev I.V."/>
            <person name="Hilden K.S."/>
            <person name="Makela M.R."/>
            <person name="de Vries R.P."/>
        </authorList>
    </citation>
    <scope>NUCLEOTIDE SEQUENCE [LARGE SCALE GENOMIC DNA]</scope>
    <source>
        <strain evidence="1 2">CBS 464.89</strain>
    </source>
</reference>
<organism evidence="1 2">
    <name type="scientific">Dichomitus squalens</name>
    <dbReference type="NCBI Taxonomy" id="114155"/>
    <lineage>
        <taxon>Eukaryota</taxon>
        <taxon>Fungi</taxon>
        <taxon>Dikarya</taxon>
        <taxon>Basidiomycota</taxon>
        <taxon>Agaricomycotina</taxon>
        <taxon>Agaricomycetes</taxon>
        <taxon>Polyporales</taxon>
        <taxon>Polyporaceae</taxon>
        <taxon>Dichomitus</taxon>
    </lineage>
</organism>
<dbReference type="AlphaFoldDB" id="A0A4Q9NJP9"/>
<keyword evidence="2" id="KW-1185">Reference proteome</keyword>
<evidence type="ECO:0000313" key="1">
    <source>
        <dbReference type="EMBL" id="TBU59778.1"/>
    </source>
</evidence>
<protein>
    <submittedName>
        <fullName evidence="1">Uncharacterized protein</fullName>
    </submittedName>
</protein>
<dbReference type="Proteomes" id="UP000292082">
    <property type="component" value="Unassembled WGS sequence"/>
</dbReference>
<proteinExistence type="predicted"/>
<sequence length="112" mass="11842">MCYIHGIVACGGRLTPYVVLTTALALQSSCGSALAMRRTVAFAPASTTASVYPVRCPCAPRNRNKPRRAMRHGNGIRIPRAGDPREAILGKTESHAAVGVQVLRDAGRGAWG</sequence>
<dbReference type="EMBL" id="ML145110">
    <property type="protein sequence ID" value="TBU59778.1"/>
    <property type="molecule type" value="Genomic_DNA"/>
</dbReference>
<gene>
    <name evidence="1" type="ORF">BD310DRAFT_371252</name>
</gene>
<accession>A0A4Q9NJP9</accession>